<comment type="caution">
    <text evidence="1">The sequence shown here is derived from an EMBL/GenBank/DDBJ whole genome shotgun (WGS) entry which is preliminary data.</text>
</comment>
<accession>A0AAV4XQ73</accession>
<dbReference type="AlphaFoldDB" id="A0AAV4XQ73"/>
<protein>
    <submittedName>
        <fullName evidence="1">Uncharacterized protein</fullName>
    </submittedName>
</protein>
<evidence type="ECO:0000313" key="1">
    <source>
        <dbReference type="EMBL" id="GIY96823.1"/>
    </source>
</evidence>
<gene>
    <name evidence="1" type="ORF">CEXT_159001</name>
</gene>
<organism evidence="1 2">
    <name type="scientific">Caerostris extrusa</name>
    <name type="common">Bark spider</name>
    <name type="synonym">Caerostris bankana</name>
    <dbReference type="NCBI Taxonomy" id="172846"/>
    <lineage>
        <taxon>Eukaryota</taxon>
        <taxon>Metazoa</taxon>
        <taxon>Ecdysozoa</taxon>
        <taxon>Arthropoda</taxon>
        <taxon>Chelicerata</taxon>
        <taxon>Arachnida</taxon>
        <taxon>Araneae</taxon>
        <taxon>Araneomorphae</taxon>
        <taxon>Entelegynae</taxon>
        <taxon>Araneoidea</taxon>
        <taxon>Araneidae</taxon>
        <taxon>Caerostris</taxon>
    </lineage>
</organism>
<dbReference type="EMBL" id="BPLR01018093">
    <property type="protein sequence ID" value="GIY96823.1"/>
    <property type="molecule type" value="Genomic_DNA"/>
</dbReference>
<evidence type="ECO:0000313" key="2">
    <source>
        <dbReference type="Proteomes" id="UP001054945"/>
    </source>
</evidence>
<keyword evidence="2" id="KW-1185">Reference proteome</keyword>
<proteinExistence type="predicted"/>
<reference evidence="1 2" key="1">
    <citation type="submission" date="2021-06" db="EMBL/GenBank/DDBJ databases">
        <title>Caerostris extrusa draft genome.</title>
        <authorList>
            <person name="Kono N."/>
            <person name="Arakawa K."/>
        </authorList>
    </citation>
    <scope>NUCLEOTIDE SEQUENCE [LARGE SCALE GENOMIC DNA]</scope>
</reference>
<name>A0AAV4XQ73_CAEEX</name>
<dbReference type="Proteomes" id="UP001054945">
    <property type="component" value="Unassembled WGS sequence"/>
</dbReference>
<sequence length="77" mass="8715">MLKKCDVEIQFPETIVSSIRNYMAKQLWRGLACLLQPIGRRHLSDLWPGVDLGLGFQNVRGVMLDVQSPNRGVCCSR</sequence>